<organism evidence="2 3">
    <name type="scientific">Ectopseudomonas mendocina</name>
    <name type="common">Pseudomonas mendocina</name>
    <dbReference type="NCBI Taxonomy" id="300"/>
    <lineage>
        <taxon>Bacteria</taxon>
        <taxon>Pseudomonadati</taxon>
        <taxon>Pseudomonadota</taxon>
        <taxon>Gammaproteobacteria</taxon>
        <taxon>Pseudomonadales</taxon>
        <taxon>Pseudomonadaceae</taxon>
        <taxon>Ectopseudomonas</taxon>
    </lineage>
</organism>
<name>A0A379INE6_ECTME</name>
<feature type="compositionally biased region" description="Basic and acidic residues" evidence="1">
    <location>
        <begin position="176"/>
        <end position="186"/>
    </location>
</feature>
<gene>
    <name evidence="2" type="ORF">NCTC10899_00598</name>
</gene>
<dbReference type="AlphaFoldDB" id="A0A379INE6"/>
<evidence type="ECO:0000313" key="3">
    <source>
        <dbReference type="Proteomes" id="UP000254260"/>
    </source>
</evidence>
<sequence length="362" mass="40655">MRYLPLLMLATVMPVAAELRFENLEAKRGDWANYRFPVLQGDSLAVRRINTYLHVMELEGLPGRFERSPFERIWPKEGEIWGTNSLDYRIDTEQPGFLSLTISGEYTGAYTSMGHVTYLFDLASGQPIGLRQLFTSAGLQRLGERIGRERSKRIEDYLAGIPVPGGHTDELLSLPPDDHDERSDEQRDMYRQCLPSRSKADLRYDRLQLGKQQLTLTAESCAPHAARALDDLGEFANSVPYAELDADLSIYGRCLLLERRSDCQHPADLKAGGVYWGKIGGRYPITLVVGTSENSRPQSSAYFYDKYATRIELDGRDLHNGRLRLQEGGDTPASFDLHLQPDGSLVGTWQQEGGKTLPVALD</sequence>
<feature type="region of interest" description="Disordered" evidence="1">
    <location>
        <begin position="166"/>
        <end position="186"/>
    </location>
</feature>
<dbReference type="Proteomes" id="UP000254260">
    <property type="component" value="Unassembled WGS sequence"/>
</dbReference>
<evidence type="ECO:0000256" key="1">
    <source>
        <dbReference type="SAM" id="MobiDB-lite"/>
    </source>
</evidence>
<reference evidence="2 3" key="1">
    <citation type="submission" date="2018-06" db="EMBL/GenBank/DDBJ databases">
        <authorList>
            <consortium name="Pathogen Informatics"/>
            <person name="Doyle S."/>
        </authorList>
    </citation>
    <scope>NUCLEOTIDE SEQUENCE [LARGE SCALE GENOMIC DNA]</scope>
    <source>
        <strain evidence="2 3">NCTC10899</strain>
    </source>
</reference>
<evidence type="ECO:0000313" key="2">
    <source>
        <dbReference type="EMBL" id="SUD37838.1"/>
    </source>
</evidence>
<dbReference type="RefSeq" id="WP_115290404.1">
    <property type="nucleotide sequence ID" value="NZ_UGUU01000001.1"/>
</dbReference>
<protein>
    <submittedName>
        <fullName evidence="2">Protein of uncharacterized function (DUF3298)</fullName>
    </submittedName>
</protein>
<proteinExistence type="predicted"/>
<dbReference type="EMBL" id="UGUU01000001">
    <property type="protein sequence ID" value="SUD37838.1"/>
    <property type="molecule type" value="Genomic_DNA"/>
</dbReference>
<accession>A0A379INE6</accession>
<dbReference type="OrthoDB" id="9127154at2"/>